<dbReference type="PANTHER" id="PTHR42695">
    <property type="entry name" value="GLUTAMINE AMIDOTRANSFERASE YLR126C-RELATED"/>
    <property type="match status" value="1"/>
</dbReference>
<reference evidence="2 3" key="1">
    <citation type="submission" date="2023-08" db="EMBL/GenBank/DDBJ databases">
        <title>Black Yeasts Isolated from many extreme environments.</title>
        <authorList>
            <person name="Coleine C."/>
            <person name="Stajich J.E."/>
            <person name="Selbmann L."/>
        </authorList>
    </citation>
    <scope>NUCLEOTIDE SEQUENCE [LARGE SCALE GENOMIC DNA]</scope>
    <source>
        <strain evidence="2 3">CCFEE 5792</strain>
    </source>
</reference>
<protein>
    <recommendedName>
        <fullName evidence="1">Glutamine amidotransferase domain-containing protein</fullName>
    </recommendedName>
</protein>
<dbReference type="EMBL" id="JAVRRD010000037">
    <property type="protein sequence ID" value="KAK5045364.1"/>
    <property type="molecule type" value="Genomic_DNA"/>
</dbReference>
<accession>A0AAV9MUS2</accession>
<dbReference type="Proteomes" id="UP001358417">
    <property type="component" value="Unassembled WGS sequence"/>
</dbReference>
<dbReference type="RefSeq" id="XP_064700993.1">
    <property type="nucleotide sequence ID" value="XM_064852768.1"/>
</dbReference>
<feature type="domain" description="Glutamine amidotransferase" evidence="1">
    <location>
        <begin position="115"/>
        <end position="222"/>
    </location>
</feature>
<evidence type="ECO:0000259" key="1">
    <source>
        <dbReference type="Pfam" id="PF00117"/>
    </source>
</evidence>
<dbReference type="AlphaFoldDB" id="A0AAV9MUS2"/>
<sequence length="281" mass="31941">MSNNSRNEVVRMLILETDEPHPDTVATRGRFGDILGNLFAKAGREHNPPLGIETDMHYVVEDGSKDAGHVPTIEEIPKGTTAILITGSMYDAHGDDEWILKLVKLLRALWHERPQMRFSGICFGHQLLCRMLGGTVEPHPENDWELAHTKIELTEIGRRVFRTEEPSLHLHQMHQDQVTSAPSAQTTDLLDLKDDVHIWGRTEHTFVQGVYLRDKLFTSQGHLGFDEKMVKRQVDMRKANGVIEDSDFAEERKETAELEHDGLIVAAAILRFFHGEDHGIY</sequence>
<keyword evidence="3" id="KW-1185">Reference proteome</keyword>
<dbReference type="GO" id="GO:0005829">
    <property type="term" value="C:cytosol"/>
    <property type="evidence" value="ECO:0007669"/>
    <property type="project" value="TreeGrafter"/>
</dbReference>
<dbReference type="SUPFAM" id="SSF52317">
    <property type="entry name" value="Class I glutamine amidotransferase-like"/>
    <property type="match status" value="1"/>
</dbReference>
<dbReference type="GO" id="GO:0005634">
    <property type="term" value="C:nucleus"/>
    <property type="evidence" value="ECO:0007669"/>
    <property type="project" value="TreeGrafter"/>
</dbReference>
<evidence type="ECO:0000313" key="3">
    <source>
        <dbReference type="Proteomes" id="UP001358417"/>
    </source>
</evidence>
<dbReference type="PANTHER" id="PTHR42695:SF4">
    <property type="entry name" value="GLUTAMINE AMIDOTRANSFERASE DOMAIN-CONTAINING PROTEIN"/>
    <property type="match status" value="1"/>
</dbReference>
<dbReference type="InterPro" id="IPR044992">
    <property type="entry name" value="ChyE-like"/>
</dbReference>
<dbReference type="GeneID" id="89977387"/>
<name>A0AAV9MUS2_9EURO</name>
<proteinExistence type="predicted"/>
<gene>
    <name evidence="2" type="ORF">LTR84_009227</name>
</gene>
<dbReference type="InterPro" id="IPR029062">
    <property type="entry name" value="Class_I_gatase-like"/>
</dbReference>
<comment type="caution">
    <text evidence="2">The sequence shown here is derived from an EMBL/GenBank/DDBJ whole genome shotgun (WGS) entry which is preliminary data.</text>
</comment>
<dbReference type="Gene3D" id="3.40.50.880">
    <property type="match status" value="1"/>
</dbReference>
<evidence type="ECO:0000313" key="2">
    <source>
        <dbReference type="EMBL" id="KAK5045364.1"/>
    </source>
</evidence>
<organism evidence="2 3">
    <name type="scientific">Exophiala bonariae</name>
    <dbReference type="NCBI Taxonomy" id="1690606"/>
    <lineage>
        <taxon>Eukaryota</taxon>
        <taxon>Fungi</taxon>
        <taxon>Dikarya</taxon>
        <taxon>Ascomycota</taxon>
        <taxon>Pezizomycotina</taxon>
        <taxon>Eurotiomycetes</taxon>
        <taxon>Chaetothyriomycetidae</taxon>
        <taxon>Chaetothyriales</taxon>
        <taxon>Herpotrichiellaceae</taxon>
        <taxon>Exophiala</taxon>
    </lineage>
</organism>
<dbReference type="Pfam" id="PF00117">
    <property type="entry name" value="GATase"/>
    <property type="match status" value="1"/>
</dbReference>
<dbReference type="InterPro" id="IPR017926">
    <property type="entry name" value="GATASE"/>
</dbReference>